<keyword evidence="3" id="KW-1185">Reference proteome</keyword>
<keyword evidence="1" id="KW-1133">Transmembrane helix</keyword>
<feature type="transmembrane region" description="Helical" evidence="1">
    <location>
        <begin position="175"/>
        <end position="192"/>
    </location>
</feature>
<proteinExistence type="predicted"/>
<evidence type="ECO:0000256" key="1">
    <source>
        <dbReference type="SAM" id="Phobius"/>
    </source>
</evidence>
<feature type="transmembrane region" description="Helical" evidence="1">
    <location>
        <begin position="76"/>
        <end position="98"/>
    </location>
</feature>
<protein>
    <submittedName>
        <fullName evidence="2">Uncharacterized protein</fullName>
    </submittedName>
</protein>
<organism evidence="2 3">
    <name type="scientific">Lysobacter auxotrophicus</name>
    <dbReference type="NCBI Taxonomy" id="2992573"/>
    <lineage>
        <taxon>Bacteria</taxon>
        <taxon>Pseudomonadati</taxon>
        <taxon>Pseudomonadota</taxon>
        <taxon>Gammaproteobacteria</taxon>
        <taxon>Lysobacterales</taxon>
        <taxon>Lysobacteraceae</taxon>
        <taxon>Lysobacter</taxon>
    </lineage>
</organism>
<evidence type="ECO:0000313" key="3">
    <source>
        <dbReference type="Proteomes" id="UP001317822"/>
    </source>
</evidence>
<dbReference type="Proteomes" id="UP001317822">
    <property type="component" value="Chromosome"/>
</dbReference>
<evidence type="ECO:0000313" key="2">
    <source>
        <dbReference type="EMBL" id="BDU17091.1"/>
    </source>
</evidence>
<sequence length="204" mass="22006">MDGAGQGESQPTQSIREATPIDVPPDLLRQYTYLGDKCDSYSRSSFEDFGLLFSTGAMAAWVPVSAQFPAAALGRWAPLTGFVAILFFIAIVGTRTLAKQALVQYYLSHIARVEASIAQRLAPADADAFAFARRWPQWQAAHYEPLMQRFLLLFALFLSTVPIVALWLGSGFTQAAIYAGCFLIAGGIYASAAGRLRGAAMGDA</sequence>
<gene>
    <name evidence="2" type="ORF">LA521A_22920</name>
</gene>
<keyword evidence="1" id="KW-0812">Transmembrane</keyword>
<accession>A0ABM8DEP4</accession>
<dbReference type="EMBL" id="AP027041">
    <property type="protein sequence ID" value="BDU17091.1"/>
    <property type="molecule type" value="Genomic_DNA"/>
</dbReference>
<feature type="transmembrane region" description="Helical" evidence="1">
    <location>
        <begin position="49"/>
        <end position="70"/>
    </location>
</feature>
<keyword evidence="1" id="KW-0472">Membrane</keyword>
<feature type="transmembrane region" description="Helical" evidence="1">
    <location>
        <begin position="150"/>
        <end position="169"/>
    </location>
</feature>
<reference evidence="2 3" key="1">
    <citation type="journal article" date="2023" name="Int. J. Syst. Evol. Microbiol.">
        <title>Physiological and genomic analyses of cobalamin (vitamin B12)-auxotrophy of Lysobacter auxotrophicus sp. nov., a methionine-auxotrophic chitinolytic bacterium isolated from chitin-treated soil.</title>
        <authorList>
            <person name="Saito A."/>
            <person name="Dohra H."/>
            <person name="Hamada M."/>
            <person name="Moriuchi R."/>
            <person name="Kotsuchibashi Y."/>
            <person name="Mori K."/>
        </authorList>
    </citation>
    <scope>NUCLEOTIDE SEQUENCE [LARGE SCALE GENOMIC DNA]</scope>
    <source>
        <strain evidence="2 3">5-21a</strain>
    </source>
</reference>
<name>A0ABM8DEP4_9GAMM</name>